<dbReference type="Gene3D" id="1.20.120.1020">
    <property type="entry name" value="Prion-inhibition and propagation, HeLo domain"/>
    <property type="match status" value="1"/>
</dbReference>
<sequence length="203" mass="23175">LVKQYLEDIDHLFKREESFSQHYRRNTVVLLEEEEEGGSERYWMVRSLRSLSTKHHAGRPSFGKQVRWAVPGETRFKKLIENVSADVDNLERIIPASILEQMRRDDAREITDQPEAKASDIELLANITTLVDAGVRKLMPERSGHEWTGNIAEDKARIHQGDMVSSDYTGVAIGTVCTWRNNVARGETRITQGTSYGFNPFAQ</sequence>
<evidence type="ECO:0000313" key="3">
    <source>
        <dbReference type="Proteomes" id="UP001302126"/>
    </source>
</evidence>
<dbReference type="InterPro" id="IPR029498">
    <property type="entry name" value="HeLo_dom"/>
</dbReference>
<gene>
    <name evidence="2" type="ORF">QBC35DRAFT_388773</name>
</gene>
<dbReference type="AlphaFoldDB" id="A0AAN6WPG4"/>
<comment type="caution">
    <text evidence="2">The sequence shown here is derived from an EMBL/GenBank/DDBJ whole genome shotgun (WGS) entry which is preliminary data.</text>
</comment>
<organism evidence="2 3">
    <name type="scientific">Podospora australis</name>
    <dbReference type="NCBI Taxonomy" id="1536484"/>
    <lineage>
        <taxon>Eukaryota</taxon>
        <taxon>Fungi</taxon>
        <taxon>Dikarya</taxon>
        <taxon>Ascomycota</taxon>
        <taxon>Pezizomycotina</taxon>
        <taxon>Sordariomycetes</taxon>
        <taxon>Sordariomycetidae</taxon>
        <taxon>Sordariales</taxon>
        <taxon>Podosporaceae</taxon>
        <taxon>Podospora</taxon>
    </lineage>
</organism>
<reference evidence="2" key="1">
    <citation type="journal article" date="2023" name="Mol. Phylogenet. Evol.">
        <title>Genome-scale phylogeny and comparative genomics of the fungal order Sordariales.</title>
        <authorList>
            <person name="Hensen N."/>
            <person name="Bonometti L."/>
            <person name="Westerberg I."/>
            <person name="Brannstrom I.O."/>
            <person name="Guillou S."/>
            <person name="Cros-Aarteil S."/>
            <person name="Calhoun S."/>
            <person name="Haridas S."/>
            <person name="Kuo A."/>
            <person name="Mondo S."/>
            <person name="Pangilinan J."/>
            <person name="Riley R."/>
            <person name="LaButti K."/>
            <person name="Andreopoulos B."/>
            <person name="Lipzen A."/>
            <person name="Chen C."/>
            <person name="Yan M."/>
            <person name="Daum C."/>
            <person name="Ng V."/>
            <person name="Clum A."/>
            <person name="Steindorff A."/>
            <person name="Ohm R.A."/>
            <person name="Martin F."/>
            <person name="Silar P."/>
            <person name="Natvig D.O."/>
            <person name="Lalanne C."/>
            <person name="Gautier V."/>
            <person name="Ament-Velasquez S.L."/>
            <person name="Kruys A."/>
            <person name="Hutchinson M.I."/>
            <person name="Powell A.J."/>
            <person name="Barry K."/>
            <person name="Miller A.N."/>
            <person name="Grigoriev I.V."/>
            <person name="Debuchy R."/>
            <person name="Gladieux P."/>
            <person name="Hiltunen Thoren M."/>
            <person name="Johannesson H."/>
        </authorList>
    </citation>
    <scope>NUCLEOTIDE SEQUENCE</scope>
    <source>
        <strain evidence="2">PSN309</strain>
    </source>
</reference>
<evidence type="ECO:0000259" key="1">
    <source>
        <dbReference type="Pfam" id="PF14479"/>
    </source>
</evidence>
<feature type="domain" description="Prion-inhibition and propagation HeLo" evidence="1">
    <location>
        <begin position="2"/>
        <end position="116"/>
    </location>
</feature>
<reference evidence="2" key="2">
    <citation type="submission" date="2023-05" db="EMBL/GenBank/DDBJ databases">
        <authorList>
            <consortium name="Lawrence Berkeley National Laboratory"/>
            <person name="Steindorff A."/>
            <person name="Hensen N."/>
            <person name="Bonometti L."/>
            <person name="Westerberg I."/>
            <person name="Brannstrom I.O."/>
            <person name="Guillou S."/>
            <person name="Cros-Aarteil S."/>
            <person name="Calhoun S."/>
            <person name="Haridas S."/>
            <person name="Kuo A."/>
            <person name="Mondo S."/>
            <person name="Pangilinan J."/>
            <person name="Riley R."/>
            <person name="Labutti K."/>
            <person name="Andreopoulos B."/>
            <person name="Lipzen A."/>
            <person name="Chen C."/>
            <person name="Yanf M."/>
            <person name="Daum C."/>
            <person name="Ng V."/>
            <person name="Clum A."/>
            <person name="Ohm R."/>
            <person name="Martin F."/>
            <person name="Silar P."/>
            <person name="Natvig D."/>
            <person name="Lalanne C."/>
            <person name="Gautier V."/>
            <person name="Ament-Velasquez S.L."/>
            <person name="Kruys A."/>
            <person name="Hutchinson M.I."/>
            <person name="Powell A.J."/>
            <person name="Barry K."/>
            <person name="Miller A.N."/>
            <person name="Grigoriev I.V."/>
            <person name="Debuchy R."/>
            <person name="Gladieux P."/>
            <person name="Thoren M.H."/>
            <person name="Johannesson H."/>
        </authorList>
    </citation>
    <scope>NUCLEOTIDE SEQUENCE</scope>
    <source>
        <strain evidence="2">PSN309</strain>
    </source>
</reference>
<dbReference type="Pfam" id="PF14479">
    <property type="entry name" value="HeLo"/>
    <property type="match status" value="1"/>
</dbReference>
<evidence type="ECO:0000313" key="2">
    <source>
        <dbReference type="EMBL" id="KAK4185779.1"/>
    </source>
</evidence>
<feature type="non-terminal residue" evidence="2">
    <location>
        <position position="1"/>
    </location>
</feature>
<dbReference type="Proteomes" id="UP001302126">
    <property type="component" value="Unassembled WGS sequence"/>
</dbReference>
<accession>A0AAN6WPG4</accession>
<name>A0AAN6WPG4_9PEZI</name>
<proteinExistence type="predicted"/>
<dbReference type="EMBL" id="MU864440">
    <property type="protein sequence ID" value="KAK4185779.1"/>
    <property type="molecule type" value="Genomic_DNA"/>
</dbReference>
<keyword evidence="3" id="KW-1185">Reference proteome</keyword>
<protein>
    <recommendedName>
        <fullName evidence="1">Prion-inhibition and propagation HeLo domain-containing protein</fullName>
    </recommendedName>
</protein>
<dbReference type="InterPro" id="IPR038305">
    <property type="entry name" value="HeLo_sf"/>
</dbReference>